<accession>A0A1K0IGR0</accession>
<name>A0A1K0IGR0_CUPNE</name>
<keyword evidence="3" id="KW-0675">Receptor</keyword>
<dbReference type="PIRSF" id="PIRSF017082">
    <property type="entry name" value="YflP"/>
    <property type="match status" value="1"/>
</dbReference>
<evidence type="ECO:0000256" key="2">
    <source>
        <dbReference type="SAM" id="SignalP"/>
    </source>
</evidence>
<feature type="chain" id="PRO_5013040789" evidence="2">
    <location>
        <begin position="25"/>
        <end position="322"/>
    </location>
</feature>
<reference evidence="3" key="1">
    <citation type="submission" date="2016-09" db="EMBL/GenBank/DDBJ databases">
        <authorList>
            <person name="Capua I."/>
            <person name="De Benedictis P."/>
            <person name="Joannis T."/>
            <person name="Lombin L.H."/>
            <person name="Cattoli G."/>
        </authorList>
    </citation>
    <scope>NUCLEOTIDE SEQUENCE</scope>
    <source>
        <strain evidence="3">B9</strain>
    </source>
</reference>
<dbReference type="Gene3D" id="3.40.190.150">
    <property type="entry name" value="Bordetella uptake gene, domain 1"/>
    <property type="match status" value="1"/>
</dbReference>
<dbReference type="Pfam" id="PF03401">
    <property type="entry name" value="TctC"/>
    <property type="match status" value="1"/>
</dbReference>
<gene>
    <name evidence="3" type="primary">bug</name>
    <name evidence="3" type="ORF">CNECB9_3090002</name>
</gene>
<organism evidence="3">
    <name type="scientific">Cupriavidus necator</name>
    <name type="common">Alcaligenes eutrophus</name>
    <name type="synonym">Ralstonia eutropha</name>
    <dbReference type="NCBI Taxonomy" id="106590"/>
    <lineage>
        <taxon>Bacteria</taxon>
        <taxon>Pseudomonadati</taxon>
        <taxon>Pseudomonadota</taxon>
        <taxon>Betaproteobacteria</taxon>
        <taxon>Burkholderiales</taxon>
        <taxon>Burkholderiaceae</taxon>
        <taxon>Cupriavidus</taxon>
    </lineage>
</organism>
<dbReference type="AlphaFoldDB" id="A0A1K0IGR0"/>
<evidence type="ECO:0000256" key="1">
    <source>
        <dbReference type="ARBA" id="ARBA00006987"/>
    </source>
</evidence>
<sequence length="322" mass="33825">MTMSIGKLLAAPVACLMLATPAHADPYPSKPIRLIVPFPAGGGTDTVARMMAERLQQSLKQTVVVENRAGAGGTIGTSYAAQAEPDGYTIVLGISATMVMAPFLYPNATYTANQRFAALGQIGTASNMLVVNPAFPAHNLKELVAAARARPGQINYGSWGLGSGGHLCAEILMRAKGITMTHVPYKGTAPELADVLGGTIMVAMVDSTTSAPYVQAGKLRALAACTERSSNLPDVPGLKDEGVSFDSSFWYGLFAPAGTPAPVLSRLREEVGQILKQPAVAARLKDLGIQATNLSPAQFEEVVRRDYAGWGKLIREAGIKAE</sequence>
<dbReference type="InterPro" id="IPR042100">
    <property type="entry name" value="Bug_dom1"/>
</dbReference>
<evidence type="ECO:0000313" key="3">
    <source>
        <dbReference type="EMBL" id="SCU76409.1"/>
    </source>
</evidence>
<dbReference type="SUPFAM" id="SSF53850">
    <property type="entry name" value="Periplasmic binding protein-like II"/>
    <property type="match status" value="1"/>
</dbReference>
<dbReference type="InterPro" id="IPR005064">
    <property type="entry name" value="BUG"/>
</dbReference>
<dbReference type="PANTHER" id="PTHR42928:SF5">
    <property type="entry name" value="BLR1237 PROTEIN"/>
    <property type="match status" value="1"/>
</dbReference>
<proteinExistence type="inferred from homology"/>
<dbReference type="PANTHER" id="PTHR42928">
    <property type="entry name" value="TRICARBOXYLATE-BINDING PROTEIN"/>
    <property type="match status" value="1"/>
</dbReference>
<dbReference type="CDD" id="cd07012">
    <property type="entry name" value="PBP2_Bug_TTT"/>
    <property type="match status" value="1"/>
</dbReference>
<protein>
    <submittedName>
        <fullName evidence="3">Extra-cytoplasmic solute receptor</fullName>
    </submittedName>
</protein>
<dbReference type="EMBL" id="FMSH01000234">
    <property type="protein sequence ID" value="SCU76409.1"/>
    <property type="molecule type" value="Genomic_DNA"/>
</dbReference>
<feature type="signal peptide" evidence="2">
    <location>
        <begin position="1"/>
        <end position="24"/>
    </location>
</feature>
<dbReference type="Gene3D" id="3.40.190.10">
    <property type="entry name" value="Periplasmic binding protein-like II"/>
    <property type="match status" value="1"/>
</dbReference>
<comment type="similarity">
    <text evidence="1">Belongs to the UPF0065 (bug) family.</text>
</comment>
<keyword evidence="2" id="KW-0732">Signal</keyword>